<organism evidence="1 3">
    <name type="scientific">Rotaria socialis</name>
    <dbReference type="NCBI Taxonomy" id="392032"/>
    <lineage>
        <taxon>Eukaryota</taxon>
        <taxon>Metazoa</taxon>
        <taxon>Spiralia</taxon>
        <taxon>Gnathifera</taxon>
        <taxon>Rotifera</taxon>
        <taxon>Eurotatoria</taxon>
        <taxon>Bdelloidea</taxon>
        <taxon>Philodinida</taxon>
        <taxon>Philodinidae</taxon>
        <taxon>Rotaria</taxon>
    </lineage>
</organism>
<dbReference type="Proteomes" id="UP000663838">
    <property type="component" value="Unassembled WGS sequence"/>
</dbReference>
<dbReference type="EMBL" id="CAJNYV010001236">
    <property type="protein sequence ID" value="CAF3411399.1"/>
    <property type="molecule type" value="Genomic_DNA"/>
</dbReference>
<dbReference type="Proteomes" id="UP000663865">
    <property type="component" value="Unassembled WGS sequence"/>
</dbReference>
<dbReference type="AlphaFoldDB" id="A0A818ATT4"/>
<sequence length="379" mass="45096">MAQPMQHSQSILNEVDLSQRFSLLSSSLQHPKKKQKNNVSKQRKIIPYTELDLQQLIGVNINQVPPYLCSSNESFKETIHDIRPKISQNHLEELRHVAILMYKMLLLEKLQTLWITYRKSGMSELQQPPSTKHVGLKIWPFEIRSRIKYIENANINDDEKCHLFVDHCQKKLNDQNEIYRNQLRYRTSHIMDYTSAMELTIENLVQQRFGYQSIEYDCQISLVQYHYTDAVLKRQYLIENPNENQILIFKRLCKFKYEEAVTKYHFNSLKQCIPEHFTLNSIRNQLIGKSSMIDIAEQAKTDIMILARDAAERQMHQYQTKYNMEMNQVWQHEKIVPTNQRLTSTMIHLMEKRLANIDARLEYIYKSKAQLFQIKTNIP</sequence>
<name>A0A818ATT4_9BILA</name>
<evidence type="ECO:0000313" key="2">
    <source>
        <dbReference type="EMBL" id="CAF4908777.1"/>
    </source>
</evidence>
<proteinExistence type="predicted"/>
<comment type="caution">
    <text evidence="1">The sequence shown here is derived from an EMBL/GenBank/DDBJ whole genome shotgun (WGS) entry which is preliminary data.</text>
</comment>
<evidence type="ECO:0000313" key="3">
    <source>
        <dbReference type="Proteomes" id="UP000663865"/>
    </source>
</evidence>
<gene>
    <name evidence="1" type="ORF">KIK155_LOCUS9066</name>
    <name evidence="2" type="ORF">TOA249_LOCUS31236</name>
</gene>
<protein>
    <submittedName>
        <fullName evidence="1">Uncharacterized protein</fullName>
    </submittedName>
</protein>
<accession>A0A818ATT4</accession>
<reference evidence="1" key="1">
    <citation type="submission" date="2021-02" db="EMBL/GenBank/DDBJ databases">
        <authorList>
            <person name="Nowell W R."/>
        </authorList>
    </citation>
    <scope>NUCLEOTIDE SEQUENCE</scope>
</reference>
<dbReference type="EMBL" id="CAJOBS010006080">
    <property type="protein sequence ID" value="CAF4908777.1"/>
    <property type="molecule type" value="Genomic_DNA"/>
</dbReference>
<evidence type="ECO:0000313" key="1">
    <source>
        <dbReference type="EMBL" id="CAF3411399.1"/>
    </source>
</evidence>